<reference evidence="1" key="3">
    <citation type="submission" date="2025-09" db="UniProtKB">
        <authorList>
            <consortium name="Ensembl"/>
        </authorList>
    </citation>
    <scope>IDENTIFICATION</scope>
</reference>
<keyword evidence="2" id="KW-1185">Reference proteome</keyword>
<accession>A0A4W6DTH1</accession>
<sequence length="91" mass="10551">MHKRFNTVKNLSGRGRKYKVSPKLALIETLDRGGLHGRRTWKALLLRMRHVEAHLAFGRGHLKQDPSFWSTILWSDESKGLINLIVVNNYD</sequence>
<organism evidence="1 2">
    <name type="scientific">Lates calcarifer</name>
    <name type="common">Barramundi</name>
    <name type="synonym">Holocentrus calcarifer</name>
    <dbReference type="NCBI Taxonomy" id="8187"/>
    <lineage>
        <taxon>Eukaryota</taxon>
        <taxon>Metazoa</taxon>
        <taxon>Chordata</taxon>
        <taxon>Craniata</taxon>
        <taxon>Vertebrata</taxon>
        <taxon>Euteleostomi</taxon>
        <taxon>Actinopterygii</taxon>
        <taxon>Neopterygii</taxon>
        <taxon>Teleostei</taxon>
        <taxon>Neoteleostei</taxon>
        <taxon>Acanthomorphata</taxon>
        <taxon>Carangaria</taxon>
        <taxon>Carangaria incertae sedis</taxon>
        <taxon>Centropomidae</taxon>
        <taxon>Lates</taxon>
    </lineage>
</organism>
<name>A0A4W6DTH1_LATCA</name>
<dbReference type="Ensembl" id="ENSLCAT00010028910.1">
    <property type="protein sequence ID" value="ENSLCAP00010028300.1"/>
    <property type="gene ID" value="ENSLCAG00010013288.1"/>
</dbReference>
<evidence type="ECO:0008006" key="3">
    <source>
        <dbReference type="Google" id="ProtNLM"/>
    </source>
</evidence>
<proteinExistence type="predicted"/>
<protein>
    <recommendedName>
        <fullName evidence="3">Transposase Tc1-like domain-containing protein</fullName>
    </recommendedName>
</protein>
<dbReference type="InParanoid" id="A0A4W6DTH1"/>
<dbReference type="AlphaFoldDB" id="A0A4W6DTH1"/>
<reference evidence="2" key="1">
    <citation type="submission" date="2015-09" db="EMBL/GenBank/DDBJ databases">
        <authorList>
            <person name="Sai Rama Sridatta P."/>
        </authorList>
    </citation>
    <scope>NUCLEOTIDE SEQUENCE [LARGE SCALE GENOMIC DNA]</scope>
</reference>
<evidence type="ECO:0000313" key="2">
    <source>
        <dbReference type="Proteomes" id="UP000314980"/>
    </source>
</evidence>
<dbReference type="Proteomes" id="UP000314980">
    <property type="component" value="Unassembled WGS sequence"/>
</dbReference>
<reference evidence="1" key="2">
    <citation type="submission" date="2025-08" db="UniProtKB">
        <authorList>
            <consortium name="Ensembl"/>
        </authorList>
    </citation>
    <scope>IDENTIFICATION</scope>
</reference>
<evidence type="ECO:0000313" key="1">
    <source>
        <dbReference type="Ensembl" id="ENSLCAP00010028300.1"/>
    </source>
</evidence>